<protein>
    <submittedName>
        <fullName evidence="2">Uncharacterized protein</fullName>
    </submittedName>
</protein>
<dbReference type="Proteomes" id="UP000001058">
    <property type="component" value="Unassembled WGS sequence"/>
</dbReference>
<feature type="region of interest" description="Disordered" evidence="1">
    <location>
        <begin position="217"/>
        <end position="240"/>
    </location>
</feature>
<keyword evidence="3" id="KW-1185">Reference proteome</keyword>
<proteinExistence type="predicted"/>
<feature type="compositionally biased region" description="Low complexity" evidence="1">
    <location>
        <begin position="217"/>
        <end position="238"/>
    </location>
</feature>
<sequence>MGDLCRFSHSVKDGTQALSRPGSALGPPPRSVAAAADPEDPFRVFKALSSRELNSAGQFRSFLGSAIAALSGASAADKAEIVLQMLCGVWRPAPLRNAATADSGGGAGLYGALSSSAAVGTAGADCYANAHLRKCVLDFKERHLKGSLTVEVLCGRVFPLLRLLTLESIRDSLRSHWTNPVYDSIIHTLDFGALAAVYEQMLAGTLTVPLADAGATGAAATSTPSSSSSTSFSSTPAPYSNRDSKLLERFQLLQYRDMLAEPAQKLTAALAALYERRVVGVGGSVMTHGSRGRRMRMKLRAVQEQLAHGAERVRILDEHEAALQRTADAIREAAARGDRVAAERLRDPNYLPGNLRAAGPRHDNDAEDFRHILVVPTCGELLCGEWPYLPSNRPASMPHLADDPHRARLEVNFRLLRHDVVAPLASALQKFNKLGRLRWLQQQQQRQQRAAATGRLTLEGGAQLFVFRRVRVVGMAVTRQEGMYIKVRTSLSISRP</sequence>
<evidence type="ECO:0000313" key="2">
    <source>
        <dbReference type="EMBL" id="EFJ49577.1"/>
    </source>
</evidence>
<evidence type="ECO:0000313" key="3">
    <source>
        <dbReference type="Proteomes" id="UP000001058"/>
    </source>
</evidence>
<dbReference type="STRING" id="3068.D8TT18"/>
<organism evidence="3">
    <name type="scientific">Volvox carteri f. nagariensis</name>
    <dbReference type="NCBI Taxonomy" id="3068"/>
    <lineage>
        <taxon>Eukaryota</taxon>
        <taxon>Viridiplantae</taxon>
        <taxon>Chlorophyta</taxon>
        <taxon>core chlorophytes</taxon>
        <taxon>Chlorophyceae</taxon>
        <taxon>CS clade</taxon>
        <taxon>Chlamydomonadales</taxon>
        <taxon>Volvocaceae</taxon>
        <taxon>Volvox</taxon>
    </lineage>
</organism>
<dbReference type="GeneID" id="9618729"/>
<name>D8TT18_VOLCA</name>
<accession>D8TT18</accession>
<dbReference type="RefSeq" id="XP_002949558.1">
    <property type="nucleotide sequence ID" value="XM_002949512.1"/>
</dbReference>
<dbReference type="AlphaFoldDB" id="D8TT18"/>
<evidence type="ECO:0000256" key="1">
    <source>
        <dbReference type="SAM" id="MobiDB-lite"/>
    </source>
</evidence>
<dbReference type="InParanoid" id="D8TT18"/>
<dbReference type="OrthoDB" id="46073at2759"/>
<feature type="region of interest" description="Disordered" evidence="1">
    <location>
        <begin position="1"/>
        <end position="36"/>
    </location>
</feature>
<dbReference type="KEGG" id="vcn:VOLCADRAFT_89934"/>
<dbReference type="EMBL" id="GL378335">
    <property type="protein sequence ID" value="EFJ49577.1"/>
    <property type="molecule type" value="Genomic_DNA"/>
</dbReference>
<reference evidence="2 3" key="1">
    <citation type="journal article" date="2010" name="Science">
        <title>Genomic analysis of organismal complexity in the multicellular green alga Volvox carteri.</title>
        <authorList>
            <person name="Prochnik S.E."/>
            <person name="Umen J."/>
            <person name="Nedelcu A.M."/>
            <person name="Hallmann A."/>
            <person name="Miller S.M."/>
            <person name="Nishii I."/>
            <person name="Ferris P."/>
            <person name="Kuo A."/>
            <person name="Mitros T."/>
            <person name="Fritz-Laylin L.K."/>
            <person name="Hellsten U."/>
            <person name="Chapman J."/>
            <person name="Simakov O."/>
            <person name="Rensing S.A."/>
            <person name="Terry A."/>
            <person name="Pangilinan J."/>
            <person name="Kapitonov V."/>
            <person name="Jurka J."/>
            <person name="Salamov A."/>
            <person name="Shapiro H."/>
            <person name="Schmutz J."/>
            <person name="Grimwood J."/>
            <person name="Lindquist E."/>
            <person name="Lucas S."/>
            <person name="Grigoriev I.V."/>
            <person name="Schmitt R."/>
            <person name="Kirk D."/>
            <person name="Rokhsar D.S."/>
        </authorList>
    </citation>
    <scope>NUCLEOTIDE SEQUENCE [LARGE SCALE GENOMIC DNA]</scope>
    <source>
        <strain evidence="3">f. Nagariensis / Eve</strain>
    </source>
</reference>
<gene>
    <name evidence="2" type="ORF">VOLCADRAFT_89934</name>
</gene>